<comment type="caution">
    <text evidence="1">The sequence shown here is derived from an EMBL/GenBank/DDBJ whole genome shotgun (WGS) entry which is preliminary data.</text>
</comment>
<name>A0ACB7SW83_HYAAI</name>
<evidence type="ECO:0000313" key="1">
    <source>
        <dbReference type="EMBL" id="KAH6938044.1"/>
    </source>
</evidence>
<protein>
    <submittedName>
        <fullName evidence="1">Uncharacterized protein</fullName>
    </submittedName>
</protein>
<proteinExistence type="predicted"/>
<keyword evidence="2" id="KW-1185">Reference proteome</keyword>
<sequence>MLLWVYGDLKNFVGRLQANAAAEVEPLLRRKESVPGKIARRLHSLASLPFLHVAASRAVCVFVLSSFLLTAVDFGSDNGLAGYEAVALVTASAIGDLVSRVGTGLLLDAKTAAMALLALTKVYWLLLASCFFIGLTSGGRIFACTVMVAELFDEHSLSLSLGITNFIAGIICLARPPLIGHARDVIGSYNPLYVAFAVTNAVFTATWTMSLCWRSTLQELAEWEMALPDTRACWPVAASVAIFVFFGTMLVRSESIMYLGFMDMLQVNREEASWPLTVAIVTSQLSGPLYGLLGIWISDAVLMVTGALLCALPVMACALAHSLGLVVFLYGILFGLGLACVDLVPYTVVARHFVRYRGTVMGMVFVMAAVSGFVFPLMVEALRKKFQFRYVLLILGALELIMLLGCIYVDRVSDHGASHSNDHVEPAASLPAAFACTNSLERACIAKSFSKDTATSSAVSGSHAETAEPHETKPLLENLQPVKSKLTRNLRSLASWEFLHVAVSRAVSFFVIASFLLTAVDFGTDNGLVSFEAVALVTASAVGDLAAKIGVGFVLDAKKRSTIIKSLDDSRYRNEPQTTTAFPTAPEDCPARFPRSTIHAGPVSPSPSPKIPPRPRLLVETAEPHETKPLLENLQPVKSKLTRNLRSLASWEFLHVAVSRAVSFFVIASFLLTAVDFGTDNGLVSFEAVALVTASAVGDLAAKIGVGFVLDAKVMSHEALILWGFAVQAASLSVTVLVKKYWVLLLSCFVTGLTAGSRIFACTVMVAELFDQQALPLGLGVTNFVAGIVCLIRPPLVGYARDVGGSYDLLYVALAIANGVFTLTWAISLCWRKFQANRQREPLSSFPDENDHGVPQG</sequence>
<organism evidence="1 2">
    <name type="scientific">Hyalomma asiaticum</name>
    <name type="common">Tick</name>
    <dbReference type="NCBI Taxonomy" id="266040"/>
    <lineage>
        <taxon>Eukaryota</taxon>
        <taxon>Metazoa</taxon>
        <taxon>Ecdysozoa</taxon>
        <taxon>Arthropoda</taxon>
        <taxon>Chelicerata</taxon>
        <taxon>Arachnida</taxon>
        <taxon>Acari</taxon>
        <taxon>Parasitiformes</taxon>
        <taxon>Ixodida</taxon>
        <taxon>Ixodoidea</taxon>
        <taxon>Ixodidae</taxon>
        <taxon>Hyalomminae</taxon>
        <taxon>Hyalomma</taxon>
    </lineage>
</organism>
<dbReference type="EMBL" id="CM023482">
    <property type="protein sequence ID" value="KAH6938044.1"/>
    <property type="molecule type" value="Genomic_DNA"/>
</dbReference>
<evidence type="ECO:0000313" key="2">
    <source>
        <dbReference type="Proteomes" id="UP000821845"/>
    </source>
</evidence>
<reference evidence="1" key="1">
    <citation type="submission" date="2020-05" db="EMBL/GenBank/DDBJ databases">
        <title>Large-scale comparative analyses of tick genomes elucidate their genetic diversity and vector capacities.</title>
        <authorList>
            <person name="Jia N."/>
            <person name="Wang J."/>
            <person name="Shi W."/>
            <person name="Du L."/>
            <person name="Sun Y."/>
            <person name="Zhan W."/>
            <person name="Jiang J."/>
            <person name="Wang Q."/>
            <person name="Zhang B."/>
            <person name="Ji P."/>
            <person name="Sakyi L.B."/>
            <person name="Cui X."/>
            <person name="Yuan T."/>
            <person name="Jiang B."/>
            <person name="Yang W."/>
            <person name="Lam T.T.-Y."/>
            <person name="Chang Q."/>
            <person name="Ding S."/>
            <person name="Wang X."/>
            <person name="Zhu J."/>
            <person name="Ruan X."/>
            <person name="Zhao L."/>
            <person name="Wei J."/>
            <person name="Que T."/>
            <person name="Du C."/>
            <person name="Cheng J."/>
            <person name="Dai P."/>
            <person name="Han X."/>
            <person name="Huang E."/>
            <person name="Gao Y."/>
            <person name="Liu J."/>
            <person name="Shao H."/>
            <person name="Ye R."/>
            <person name="Li L."/>
            <person name="Wei W."/>
            <person name="Wang X."/>
            <person name="Wang C."/>
            <person name="Yang T."/>
            <person name="Huo Q."/>
            <person name="Li W."/>
            <person name="Guo W."/>
            <person name="Chen H."/>
            <person name="Zhou L."/>
            <person name="Ni X."/>
            <person name="Tian J."/>
            <person name="Zhou Y."/>
            <person name="Sheng Y."/>
            <person name="Liu T."/>
            <person name="Pan Y."/>
            <person name="Xia L."/>
            <person name="Li J."/>
            <person name="Zhao F."/>
            <person name="Cao W."/>
        </authorList>
    </citation>
    <scope>NUCLEOTIDE SEQUENCE</scope>
    <source>
        <strain evidence="1">Hyas-2018</strain>
    </source>
</reference>
<dbReference type="Proteomes" id="UP000821845">
    <property type="component" value="Chromosome 2"/>
</dbReference>
<accession>A0ACB7SW83</accession>
<gene>
    <name evidence="1" type="ORF">HPB50_006539</name>
</gene>